<proteinExistence type="predicted"/>
<evidence type="ECO:0000313" key="3">
    <source>
        <dbReference type="Proteomes" id="UP000029121"/>
    </source>
</evidence>
<reference evidence="3" key="1">
    <citation type="journal article" date="2013" name="Nat. Genet.">
        <title>The Capsella rubella genome and the genomic consequences of rapid mating system evolution.</title>
        <authorList>
            <person name="Slotte T."/>
            <person name="Hazzouri K.M."/>
            <person name="Agren J.A."/>
            <person name="Koenig D."/>
            <person name="Maumus F."/>
            <person name="Guo Y.L."/>
            <person name="Steige K."/>
            <person name="Platts A.E."/>
            <person name="Escobar J.S."/>
            <person name="Newman L.K."/>
            <person name="Wang W."/>
            <person name="Mandakova T."/>
            <person name="Vello E."/>
            <person name="Smith L.M."/>
            <person name="Henz S.R."/>
            <person name="Steffen J."/>
            <person name="Takuno S."/>
            <person name="Brandvain Y."/>
            <person name="Coop G."/>
            <person name="Andolfatto P."/>
            <person name="Hu T.T."/>
            <person name="Blanchette M."/>
            <person name="Clark R.M."/>
            <person name="Quesneville H."/>
            <person name="Nordborg M."/>
            <person name="Gaut B.S."/>
            <person name="Lysak M.A."/>
            <person name="Jenkins J."/>
            <person name="Grimwood J."/>
            <person name="Chapman J."/>
            <person name="Prochnik S."/>
            <person name="Shu S."/>
            <person name="Rokhsar D."/>
            <person name="Schmutz J."/>
            <person name="Weigel D."/>
            <person name="Wright S.I."/>
        </authorList>
    </citation>
    <scope>NUCLEOTIDE SEQUENCE [LARGE SCALE GENOMIC DNA]</scope>
    <source>
        <strain evidence="3">cv. Monte Gargano</strain>
    </source>
</reference>
<dbReference type="PANTHER" id="PTHR24414:SF75">
    <property type="entry name" value="F-BOX DOMAIN-CONTAINING PROTEIN"/>
    <property type="match status" value="1"/>
</dbReference>
<dbReference type="InterPro" id="IPR015915">
    <property type="entry name" value="Kelch-typ_b-propeller"/>
</dbReference>
<dbReference type="STRING" id="81985.R0G1R1"/>
<dbReference type="InterPro" id="IPR036047">
    <property type="entry name" value="F-box-like_dom_sf"/>
</dbReference>
<dbReference type="EMBL" id="KB870808">
    <property type="protein sequence ID" value="EOA29347.1"/>
    <property type="molecule type" value="Genomic_DNA"/>
</dbReference>
<accession>R0G1R1</accession>
<dbReference type="Gene3D" id="2.120.10.80">
    <property type="entry name" value="Kelch-type beta propeller"/>
    <property type="match status" value="1"/>
</dbReference>
<dbReference type="Pfam" id="PF25210">
    <property type="entry name" value="Kelch_FKB95"/>
    <property type="match status" value="1"/>
</dbReference>
<dbReference type="SMART" id="SM00256">
    <property type="entry name" value="FBOX"/>
    <property type="match status" value="1"/>
</dbReference>
<dbReference type="Proteomes" id="UP000029121">
    <property type="component" value="Unassembled WGS sequence"/>
</dbReference>
<dbReference type="InterPro" id="IPR057499">
    <property type="entry name" value="Kelch_FKB95"/>
</dbReference>
<keyword evidence="3" id="KW-1185">Reference proteome</keyword>
<dbReference type="OrthoDB" id="191037at2759"/>
<dbReference type="SUPFAM" id="SSF117281">
    <property type="entry name" value="Kelch motif"/>
    <property type="match status" value="1"/>
</dbReference>
<sequence length="366" mass="41805">MSNSEERPRKTNRPPWSSLSPPSLFSLPLDIVLTVLARVPKRYYPILCCVSKKLRSLVRSPEILKTRSLLGRDFLYICFIEEPKRLKTCHWFSLRRTENNTTKNVFVSIDFPLLPEPCRYSSSVLAVGTEIFFIPGSCIPSSSFWICDTQSGNVREGPRMLVKRLYNTVGLVGSKIYVIGGYRGKEIQAEVFDLKTQTWKAASTPEKTEFSTWITPAKVSLDRKVCALSSYDGDMTCYDTRDGSCERTELPNDKWWRTGKCVIDNVLYIHFSRFGLMWYDTELMIWRVVYGFDLDKAGCVGMAEYYGKMAFLWEKPSLVDNESKEIWCKMIGLLRSDVGIHGTAEPSQLLKIVPSSFSSYHCLSLG</sequence>
<dbReference type="PANTHER" id="PTHR24414">
    <property type="entry name" value="F-BOX/KELCH-REPEAT PROTEIN SKIP4"/>
    <property type="match status" value="1"/>
</dbReference>
<gene>
    <name evidence="2" type="ORF">CARUB_v10025632mg</name>
</gene>
<evidence type="ECO:0000259" key="1">
    <source>
        <dbReference type="SMART" id="SM00256"/>
    </source>
</evidence>
<organism evidence="2 3">
    <name type="scientific">Capsella rubella</name>
    <dbReference type="NCBI Taxonomy" id="81985"/>
    <lineage>
        <taxon>Eukaryota</taxon>
        <taxon>Viridiplantae</taxon>
        <taxon>Streptophyta</taxon>
        <taxon>Embryophyta</taxon>
        <taxon>Tracheophyta</taxon>
        <taxon>Spermatophyta</taxon>
        <taxon>Magnoliopsida</taxon>
        <taxon>eudicotyledons</taxon>
        <taxon>Gunneridae</taxon>
        <taxon>Pentapetalae</taxon>
        <taxon>rosids</taxon>
        <taxon>malvids</taxon>
        <taxon>Brassicales</taxon>
        <taxon>Brassicaceae</taxon>
        <taxon>Camelineae</taxon>
        <taxon>Capsella</taxon>
    </lineage>
</organism>
<dbReference type="InterPro" id="IPR001810">
    <property type="entry name" value="F-box_dom"/>
</dbReference>
<dbReference type="InterPro" id="IPR050354">
    <property type="entry name" value="F-box/kelch-repeat_ARATH"/>
</dbReference>
<feature type="domain" description="F-box" evidence="1">
    <location>
        <begin position="27"/>
        <end position="67"/>
    </location>
</feature>
<dbReference type="KEGG" id="crb:17889880"/>
<dbReference type="SUPFAM" id="SSF81383">
    <property type="entry name" value="F-box domain"/>
    <property type="match status" value="1"/>
</dbReference>
<evidence type="ECO:0000313" key="2">
    <source>
        <dbReference type="EMBL" id="EOA29347.1"/>
    </source>
</evidence>
<dbReference type="eggNOG" id="KOG1072">
    <property type="taxonomic scope" value="Eukaryota"/>
</dbReference>
<dbReference type="AlphaFoldDB" id="R0G1R1"/>
<name>R0G1R1_9BRAS</name>
<dbReference type="Pfam" id="PF00646">
    <property type="entry name" value="F-box"/>
    <property type="match status" value="1"/>
</dbReference>
<protein>
    <recommendedName>
        <fullName evidence="1">F-box domain-containing protein</fullName>
    </recommendedName>
</protein>